<feature type="domain" description="C2H2-type" evidence="14">
    <location>
        <begin position="335"/>
        <end position="362"/>
    </location>
</feature>
<reference evidence="16" key="1">
    <citation type="journal article" date="2017" name="Nat. Commun.">
        <title>The North American bullfrog draft genome provides insight into hormonal regulation of long noncoding RNA.</title>
        <authorList>
            <person name="Hammond S.A."/>
            <person name="Warren R.L."/>
            <person name="Vandervalk B.P."/>
            <person name="Kucuk E."/>
            <person name="Khan H."/>
            <person name="Gibb E.A."/>
            <person name="Pandoh P."/>
            <person name="Kirk H."/>
            <person name="Zhao Y."/>
            <person name="Jones M."/>
            <person name="Mungall A.J."/>
            <person name="Coope R."/>
            <person name="Pleasance S."/>
            <person name="Moore R.A."/>
            <person name="Holt R.A."/>
            <person name="Round J.M."/>
            <person name="Ohora S."/>
            <person name="Walle B.V."/>
            <person name="Veldhoen N."/>
            <person name="Helbing C.C."/>
            <person name="Birol I."/>
        </authorList>
    </citation>
    <scope>NUCLEOTIDE SEQUENCE [LARGE SCALE GENOMIC DNA]</scope>
</reference>
<dbReference type="EMBL" id="KV933964">
    <property type="protein sequence ID" value="PIO28678.1"/>
    <property type="molecule type" value="Genomic_DNA"/>
</dbReference>
<feature type="domain" description="C2H2-type" evidence="14">
    <location>
        <begin position="279"/>
        <end position="306"/>
    </location>
</feature>
<feature type="compositionally biased region" description="Basic and acidic residues" evidence="13">
    <location>
        <begin position="99"/>
        <end position="112"/>
    </location>
</feature>
<accession>A0A2G9RLB5</accession>
<protein>
    <recommendedName>
        <fullName evidence="14">C2H2-type domain-containing protein</fullName>
    </recommendedName>
</protein>
<evidence type="ECO:0000256" key="13">
    <source>
        <dbReference type="SAM" id="MobiDB-lite"/>
    </source>
</evidence>
<organism evidence="15 16">
    <name type="scientific">Aquarana catesbeiana</name>
    <name type="common">American bullfrog</name>
    <name type="synonym">Rana catesbeiana</name>
    <dbReference type="NCBI Taxonomy" id="8400"/>
    <lineage>
        <taxon>Eukaryota</taxon>
        <taxon>Metazoa</taxon>
        <taxon>Chordata</taxon>
        <taxon>Craniata</taxon>
        <taxon>Vertebrata</taxon>
        <taxon>Euteleostomi</taxon>
        <taxon>Amphibia</taxon>
        <taxon>Batrachia</taxon>
        <taxon>Anura</taxon>
        <taxon>Neobatrachia</taxon>
        <taxon>Ranoidea</taxon>
        <taxon>Ranidae</taxon>
        <taxon>Aquarana</taxon>
    </lineage>
</organism>
<keyword evidence="10" id="KW-0804">Transcription</keyword>
<evidence type="ECO:0000259" key="14">
    <source>
        <dbReference type="PROSITE" id="PS50157"/>
    </source>
</evidence>
<keyword evidence="5" id="KW-0677">Repeat</keyword>
<evidence type="ECO:0000256" key="8">
    <source>
        <dbReference type="ARBA" id="ARBA00023015"/>
    </source>
</evidence>
<dbReference type="Gene3D" id="3.30.160.60">
    <property type="entry name" value="Classic Zinc Finger"/>
    <property type="match status" value="4"/>
</dbReference>
<proteinExistence type="inferred from homology"/>
<feature type="region of interest" description="Disordered" evidence="13">
    <location>
        <begin position="1"/>
        <end position="37"/>
    </location>
</feature>
<comment type="function">
    <text evidence="1">May be involved in transcriptional regulation.</text>
</comment>
<dbReference type="InterPro" id="IPR036236">
    <property type="entry name" value="Znf_C2H2_sf"/>
</dbReference>
<evidence type="ECO:0000256" key="11">
    <source>
        <dbReference type="ARBA" id="ARBA00023242"/>
    </source>
</evidence>
<dbReference type="GO" id="GO:0008270">
    <property type="term" value="F:zinc ion binding"/>
    <property type="evidence" value="ECO:0007669"/>
    <property type="project" value="UniProtKB-KW"/>
</dbReference>
<evidence type="ECO:0000313" key="15">
    <source>
        <dbReference type="EMBL" id="PIO28678.1"/>
    </source>
</evidence>
<dbReference type="OrthoDB" id="9411774at2759"/>
<name>A0A2G9RLB5_AQUCT</name>
<dbReference type="InterPro" id="IPR013087">
    <property type="entry name" value="Znf_C2H2_type"/>
</dbReference>
<dbReference type="PROSITE" id="PS50157">
    <property type="entry name" value="ZINC_FINGER_C2H2_2"/>
    <property type="match status" value="4"/>
</dbReference>
<dbReference type="GO" id="GO:0005634">
    <property type="term" value="C:nucleus"/>
    <property type="evidence" value="ECO:0007669"/>
    <property type="project" value="UniProtKB-SubCell"/>
</dbReference>
<dbReference type="SMART" id="SM00355">
    <property type="entry name" value="ZnF_C2H2"/>
    <property type="match status" value="4"/>
</dbReference>
<feature type="domain" description="C2H2-type" evidence="14">
    <location>
        <begin position="307"/>
        <end position="334"/>
    </location>
</feature>
<evidence type="ECO:0000313" key="16">
    <source>
        <dbReference type="Proteomes" id="UP000228934"/>
    </source>
</evidence>
<dbReference type="InterPro" id="IPR050826">
    <property type="entry name" value="Krueppel_C2H2_ZnFinger"/>
</dbReference>
<dbReference type="AlphaFoldDB" id="A0A2G9RLB5"/>
<keyword evidence="7" id="KW-0862">Zinc</keyword>
<evidence type="ECO:0000256" key="6">
    <source>
        <dbReference type="ARBA" id="ARBA00022771"/>
    </source>
</evidence>
<dbReference type="Pfam" id="PF00096">
    <property type="entry name" value="zf-C2H2"/>
    <property type="match status" value="4"/>
</dbReference>
<comment type="subcellular location">
    <subcellularLocation>
        <location evidence="2">Nucleus</location>
    </subcellularLocation>
</comment>
<feature type="domain" description="C2H2-type" evidence="14">
    <location>
        <begin position="363"/>
        <end position="387"/>
    </location>
</feature>
<feature type="compositionally biased region" description="Basic and acidic residues" evidence="13">
    <location>
        <begin position="12"/>
        <end position="36"/>
    </location>
</feature>
<feature type="region of interest" description="Disordered" evidence="13">
    <location>
        <begin position="57"/>
        <end position="113"/>
    </location>
</feature>
<comment type="similarity">
    <text evidence="3">Belongs to the krueppel C2H2-type zinc-finger protein family.</text>
</comment>
<evidence type="ECO:0000256" key="10">
    <source>
        <dbReference type="ARBA" id="ARBA00023163"/>
    </source>
</evidence>
<evidence type="ECO:0000256" key="2">
    <source>
        <dbReference type="ARBA" id="ARBA00004123"/>
    </source>
</evidence>
<sequence>MGQLGSNGRKLHQPDGEDITAHPGDHLPADRGERNNKWKVLQVTQKIIDLLMGEVSGEGHKDLNKDVKVEDQPPLTSPDGSSNENPPERCPRPLYSRDSTQEDHTIPHHHQGEGVMGIKIEVKQEEEICVTDHQLSINEGELMVTMTKEESSLDVSTGGHRSWKTRGRCPILSADYNKEDDMVQYSPRKRIVTTNLHQKLNPMVRSTNRFTSENSKNKSHTNMPYVHTSDHCANNSPDPSDLEESSLDNLHPSQNCEKTFIGNHDLVVHQRNPTSRKPFTCSLCEKTFLRKSGLVQHLRIHIGEKPFSCSVCGKSFIEKSQLNRHHIVHTGVKPFPCSECGKNFSHKGNRDKHMRIHTGEKPFSCSECGKGFSQKSSLITHQRMHAT</sequence>
<keyword evidence="8" id="KW-0805">Transcription regulation</keyword>
<evidence type="ECO:0000256" key="9">
    <source>
        <dbReference type="ARBA" id="ARBA00023125"/>
    </source>
</evidence>
<dbReference type="SUPFAM" id="SSF57667">
    <property type="entry name" value="beta-beta-alpha zinc fingers"/>
    <property type="match status" value="3"/>
</dbReference>
<keyword evidence="4" id="KW-0479">Metal-binding</keyword>
<evidence type="ECO:0000256" key="4">
    <source>
        <dbReference type="ARBA" id="ARBA00022723"/>
    </source>
</evidence>
<evidence type="ECO:0000256" key="7">
    <source>
        <dbReference type="ARBA" id="ARBA00022833"/>
    </source>
</evidence>
<dbReference type="Proteomes" id="UP000228934">
    <property type="component" value="Unassembled WGS sequence"/>
</dbReference>
<keyword evidence="9" id="KW-0238">DNA-binding</keyword>
<gene>
    <name evidence="15" type="ORF">AB205_0210810</name>
</gene>
<dbReference type="PANTHER" id="PTHR24377">
    <property type="entry name" value="IP01015P-RELATED"/>
    <property type="match status" value="1"/>
</dbReference>
<dbReference type="PROSITE" id="PS00028">
    <property type="entry name" value="ZINC_FINGER_C2H2_1"/>
    <property type="match status" value="4"/>
</dbReference>
<keyword evidence="11" id="KW-0539">Nucleus</keyword>
<dbReference type="FunFam" id="3.30.160.60:FF:000759">
    <property type="entry name" value="zinc finger protein 16"/>
    <property type="match status" value="1"/>
</dbReference>
<dbReference type="GO" id="GO:0003677">
    <property type="term" value="F:DNA binding"/>
    <property type="evidence" value="ECO:0007669"/>
    <property type="project" value="UniProtKB-KW"/>
</dbReference>
<keyword evidence="6 12" id="KW-0863">Zinc-finger</keyword>
<dbReference type="FunFam" id="3.30.160.60:FF:003095">
    <property type="match status" value="1"/>
</dbReference>
<dbReference type="FunFam" id="3.30.160.60:FF:000925">
    <property type="entry name" value="Zinc finger protein 668"/>
    <property type="match status" value="1"/>
</dbReference>
<evidence type="ECO:0000256" key="3">
    <source>
        <dbReference type="ARBA" id="ARBA00006991"/>
    </source>
</evidence>
<dbReference type="FunFam" id="3.30.160.60:FF:001715">
    <property type="match status" value="1"/>
</dbReference>
<feature type="compositionally biased region" description="Basic and acidic residues" evidence="13">
    <location>
        <begin position="57"/>
        <end position="71"/>
    </location>
</feature>
<evidence type="ECO:0000256" key="5">
    <source>
        <dbReference type="ARBA" id="ARBA00022737"/>
    </source>
</evidence>
<evidence type="ECO:0000256" key="1">
    <source>
        <dbReference type="ARBA" id="ARBA00003767"/>
    </source>
</evidence>
<keyword evidence="16" id="KW-1185">Reference proteome</keyword>
<evidence type="ECO:0000256" key="12">
    <source>
        <dbReference type="PROSITE-ProRule" id="PRU00042"/>
    </source>
</evidence>